<dbReference type="GO" id="GO:0003700">
    <property type="term" value="F:DNA-binding transcription factor activity"/>
    <property type="evidence" value="ECO:0007669"/>
    <property type="project" value="InterPro"/>
</dbReference>
<dbReference type="NCBIfam" id="NF008352">
    <property type="entry name" value="PRK11139.1"/>
    <property type="match status" value="1"/>
</dbReference>
<dbReference type="InterPro" id="IPR036390">
    <property type="entry name" value="WH_DNA-bd_sf"/>
</dbReference>
<dbReference type="CDD" id="cd08432">
    <property type="entry name" value="PBP2_GcdR_TrpI_HvrB_AmpR_like"/>
    <property type="match status" value="1"/>
</dbReference>
<dbReference type="GO" id="GO:0006351">
    <property type="term" value="P:DNA-templated transcription"/>
    <property type="evidence" value="ECO:0007669"/>
    <property type="project" value="TreeGrafter"/>
</dbReference>
<feature type="domain" description="HTH lysR-type" evidence="5">
    <location>
        <begin position="5"/>
        <end position="62"/>
    </location>
</feature>
<comment type="similarity">
    <text evidence="1">Belongs to the LysR transcriptional regulatory family.</text>
</comment>
<dbReference type="PANTHER" id="PTHR30537">
    <property type="entry name" value="HTH-TYPE TRANSCRIPTIONAL REGULATOR"/>
    <property type="match status" value="1"/>
</dbReference>
<evidence type="ECO:0000259" key="5">
    <source>
        <dbReference type="PROSITE" id="PS50931"/>
    </source>
</evidence>
<keyword evidence="3" id="KW-0238">DNA-binding</keyword>
<dbReference type="Proteomes" id="UP000252706">
    <property type="component" value="Unassembled WGS sequence"/>
</dbReference>
<reference evidence="6 7" key="1">
    <citation type="submission" date="2018-07" db="EMBL/GenBank/DDBJ databases">
        <title>Modular assembly of carbohydrate-degrading microbial communities in the ocean.</title>
        <authorList>
            <person name="Enke T.N."/>
            <person name="Datta M.S."/>
            <person name="Schwartzman J.A."/>
            <person name="Cermak N."/>
            <person name="Schmitz D.A."/>
            <person name="Barrere J."/>
            <person name="Cordero O.X."/>
        </authorList>
    </citation>
    <scope>NUCLEOTIDE SEQUENCE [LARGE SCALE GENOMIC DNA]</scope>
    <source>
        <strain evidence="6 7">C3M10</strain>
    </source>
</reference>
<dbReference type="SUPFAM" id="SSF46785">
    <property type="entry name" value="Winged helix' DNA-binding domain"/>
    <property type="match status" value="1"/>
</dbReference>
<dbReference type="PRINTS" id="PR00039">
    <property type="entry name" value="HTHLYSR"/>
</dbReference>
<dbReference type="SUPFAM" id="SSF53850">
    <property type="entry name" value="Periplasmic binding protein-like II"/>
    <property type="match status" value="1"/>
</dbReference>
<dbReference type="GO" id="GO:0043565">
    <property type="term" value="F:sequence-specific DNA binding"/>
    <property type="evidence" value="ECO:0007669"/>
    <property type="project" value="TreeGrafter"/>
</dbReference>
<protein>
    <submittedName>
        <fullName evidence="6">LysR family transcriptional regulator</fullName>
    </submittedName>
</protein>
<dbReference type="AlphaFoldDB" id="A0A366WKJ0"/>
<evidence type="ECO:0000256" key="4">
    <source>
        <dbReference type="ARBA" id="ARBA00023163"/>
    </source>
</evidence>
<keyword evidence="4" id="KW-0804">Transcription</keyword>
<evidence type="ECO:0000313" key="6">
    <source>
        <dbReference type="EMBL" id="RBW50324.1"/>
    </source>
</evidence>
<dbReference type="Gene3D" id="1.10.10.10">
    <property type="entry name" value="Winged helix-like DNA-binding domain superfamily/Winged helix DNA-binding domain"/>
    <property type="match status" value="1"/>
</dbReference>
<proteinExistence type="inferred from homology"/>
<gene>
    <name evidence="6" type="ORF">DS909_21940</name>
</gene>
<dbReference type="FunFam" id="1.10.10.10:FF:000038">
    <property type="entry name" value="Glycine cleavage system transcriptional activator"/>
    <property type="match status" value="1"/>
</dbReference>
<dbReference type="Gene3D" id="3.40.190.10">
    <property type="entry name" value="Periplasmic binding protein-like II"/>
    <property type="match status" value="2"/>
</dbReference>
<dbReference type="PANTHER" id="PTHR30537:SF74">
    <property type="entry name" value="HTH-TYPE TRANSCRIPTIONAL REGULATOR TRPI"/>
    <property type="match status" value="1"/>
</dbReference>
<dbReference type="InterPro" id="IPR058163">
    <property type="entry name" value="LysR-type_TF_proteobact-type"/>
</dbReference>
<dbReference type="Pfam" id="PF03466">
    <property type="entry name" value="LysR_substrate"/>
    <property type="match status" value="1"/>
</dbReference>
<dbReference type="InterPro" id="IPR005119">
    <property type="entry name" value="LysR_subst-bd"/>
</dbReference>
<evidence type="ECO:0000256" key="3">
    <source>
        <dbReference type="ARBA" id="ARBA00023125"/>
    </source>
</evidence>
<sequence>MREMPPLNSLKAFEASGRHLNFSRAAEELGVTQGAIAQHVRALEALLKIKLFERRARGLSLTDEGRRYLPPVRRAFDLIAEATENLSPREAVVTISTTPSFATKWLVPRLGAFAQEHPDIRIRLDASNTLSNFQTDGVDIAIRLGTPPFGPGLVAEPLFASEVIAVCHPDLCKGQYPISAPQDLCHHVLLEDTHGRWPLFLEKALGGTSSEMRRITFSQTSLAIDAALAGQGVALTNRAFVDADLKANRLCQPVPFSMVTDEGFYTVAPRAPRNPTIVSDVRQWLVRQIPHVSSDGSAS</sequence>
<dbReference type="RefSeq" id="WP_113825729.1">
    <property type="nucleotide sequence ID" value="NZ_QOCE01000051.1"/>
</dbReference>
<name>A0A366WKJ0_9RHOB</name>
<comment type="caution">
    <text evidence="6">The sequence shown here is derived from an EMBL/GenBank/DDBJ whole genome shotgun (WGS) entry which is preliminary data.</text>
</comment>
<evidence type="ECO:0000313" key="7">
    <source>
        <dbReference type="Proteomes" id="UP000252706"/>
    </source>
</evidence>
<dbReference type="OrthoDB" id="7328368at2"/>
<dbReference type="Pfam" id="PF00126">
    <property type="entry name" value="HTH_1"/>
    <property type="match status" value="1"/>
</dbReference>
<evidence type="ECO:0000256" key="2">
    <source>
        <dbReference type="ARBA" id="ARBA00023015"/>
    </source>
</evidence>
<accession>A0A366WKJ0</accession>
<organism evidence="6 7">
    <name type="scientific">Phaeobacter gallaeciensis</name>
    <dbReference type="NCBI Taxonomy" id="60890"/>
    <lineage>
        <taxon>Bacteria</taxon>
        <taxon>Pseudomonadati</taxon>
        <taxon>Pseudomonadota</taxon>
        <taxon>Alphaproteobacteria</taxon>
        <taxon>Rhodobacterales</taxon>
        <taxon>Roseobacteraceae</taxon>
        <taxon>Phaeobacter</taxon>
    </lineage>
</organism>
<evidence type="ECO:0000256" key="1">
    <source>
        <dbReference type="ARBA" id="ARBA00009437"/>
    </source>
</evidence>
<keyword evidence="2" id="KW-0805">Transcription regulation</keyword>
<dbReference type="EMBL" id="QOCE01000051">
    <property type="protein sequence ID" value="RBW50324.1"/>
    <property type="molecule type" value="Genomic_DNA"/>
</dbReference>
<dbReference type="InterPro" id="IPR000847">
    <property type="entry name" value="LysR_HTH_N"/>
</dbReference>
<dbReference type="PROSITE" id="PS50931">
    <property type="entry name" value="HTH_LYSR"/>
    <property type="match status" value="1"/>
</dbReference>
<dbReference type="InterPro" id="IPR036388">
    <property type="entry name" value="WH-like_DNA-bd_sf"/>
</dbReference>